<evidence type="ECO:0000259" key="11">
    <source>
        <dbReference type="Pfam" id="PF01545"/>
    </source>
</evidence>
<dbReference type="Proteomes" id="UP001165082">
    <property type="component" value="Unassembled WGS sequence"/>
</dbReference>
<dbReference type="InterPro" id="IPR050681">
    <property type="entry name" value="CDF/SLC30A"/>
</dbReference>
<evidence type="ECO:0000256" key="5">
    <source>
        <dbReference type="ARBA" id="ARBA00022906"/>
    </source>
</evidence>
<dbReference type="GO" id="GO:0005385">
    <property type="term" value="F:zinc ion transmembrane transporter activity"/>
    <property type="evidence" value="ECO:0007669"/>
    <property type="project" value="TreeGrafter"/>
</dbReference>
<dbReference type="OrthoDB" id="9944568at2759"/>
<evidence type="ECO:0000256" key="1">
    <source>
        <dbReference type="ARBA" id="ARBA00004141"/>
    </source>
</evidence>
<evidence type="ECO:0000256" key="9">
    <source>
        <dbReference type="SAM" id="MobiDB-lite"/>
    </source>
</evidence>
<dbReference type="PANTHER" id="PTHR11562">
    <property type="entry name" value="CATION EFFLUX PROTEIN/ ZINC TRANSPORTER"/>
    <property type="match status" value="1"/>
</dbReference>
<reference evidence="13" key="1">
    <citation type="submission" date="2022-07" db="EMBL/GenBank/DDBJ databases">
        <title>Genome analysis of Parmales, a sister group of diatoms, reveals the evolutionary specialization of diatoms from phago-mixotrophs to photoautotrophs.</title>
        <authorList>
            <person name="Ban H."/>
            <person name="Sato S."/>
            <person name="Yoshikawa S."/>
            <person name="Kazumasa Y."/>
            <person name="Nakamura Y."/>
            <person name="Ichinomiya M."/>
            <person name="Saitoh K."/>
            <person name="Sato N."/>
            <person name="Blanc-Mathieu R."/>
            <person name="Endo H."/>
            <person name="Kuwata A."/>
            <person name="Ogata H."/>
        </authorList>
    </citation>
    <scope>NUCLEOTIDE SEQUENCE</scope>
</reference>
<accession>A0A9W7FDK8</accession>
<keyword evidence="5" id="KW-0864">Zinc transport</keyword>
<feature type="compositionally biased region" description="Basic residues" evidence="9">
    <location>
        <begin position="111"/>
        <end position="127"/>
    </location>
</feature>
<gene>
    <name evidence="13" type="ORF">TrRE_jg13562</name>
</gene>
<evidence type="ECO:0000256" key="8">
    <source>
        <dbReference type="ARBA" id="ARBA00023136"/>
    </source>
</evidence>
<dbReference type="PANTHER" id="PTHR11562:SF17">
    <property type="entry name" value="RE54080P-RELATED"/>
    <property type="match status" value="1"/>
</dbReference>
<comment type="similarity">
    <text evidence="2">Belongs to the cation diffusion facilitator (CDF) transporter (TC 2.A.4) family. SLC30A subfamily.</text>
</comment>
<dbReference type="InterPro" id="IPR058533">
    <property type="entry name" value="Cation_efflux_TM"/>
</dbReference>
<dbReference type="AlphaFoldDB" id="A0A9W7FDK8"/>
<feature type="transmembrane region" description="Helical" evidence="10">
    <location>
        <begin position="74"/>
        <end position="95"/>
    </location>
</feature>
<feature type="domain" description="Cation efflux protein transmembrane" evidence="11">
    <location>
        <begin position="2"/>
        <end position="228"/>
    </location>
</feature>
<dbReference type="SUPFAM" id="SSF160240">
    <property type="entry name" value="Cation efflux protein cytoplasmic domain-like"/>
    <property type="match status" value="1"/>
</dbReference>
<name>A0A9W7FDK8_9STRA</name>
<evidence type="ECO:0000256" key="2">
    <source>
        <dbReference type="ARBA" id="ARBA00008873"/>
    </source>
</evidence>
<dbReference type="InterPro" id="IPR036837">
    <property type="entry name" value="Cation_efflux_CTD_sf"/>
</dbReference>
<evidence type="ECO:0000256" key="3">
    <source>
        <dbReference type="ARBA" id="ARBA00022448"/>
    </source>
</evidence>
<keyword evidence="14" id="KW-1185">Reference proteome</keyword>
<dbReference type="Gene3D" id="1.20.1510.10">
    <property type="entry name" value="Cation efflux protein transmembrane domain"/>
    <property type="match status" value="1"/>
</dbReference>
<evidence type="ECO:0000256" key="6">
    <source>
        <dbReference type="ARBA" id="ARBA00022989"/>
    </source>
</evidence>
<keyword evidence="8 10" id="KW-0472">Membrane</keyword>
<dbReference type="NCBIfam" id="TIGR01297">
    <property type="entry name" value="CDF"/>
    <property type="match status" value="1"/>
</dbReference>
<dbReference type="InterPro" id="IPR002524">
    <property type="entry name" value="Cation_efflux"/>
</dbReference>
<evidence type="ECO:0000256" key="4">
    <source>
        <dbReference type="ARBA" id="ARBA00022692"/>
    </source>
</evidence>
<comment type="subcellular location">
    <subcellularLocation>
        <location evidence="1">Membrane</location>
        <topology evidence="1">Multi-pass membrane protein</topology>
    </subcellularLocation>
</comment>
<keyword evidence="7" id="KW-0406">Ion transport</keyword>
<keyword evidence="4 10" id="KW-0812">Transmembrane</keyword>
<dbReference type="EMBL" id="BRXZ01000364">
    <property type="protein sequence ID" value="GMI10215.1"/>
    <property type="molecule type" value="Genomic_DNA"/>
</dbReference>
<keyword evidence="6 10" id="KW-1133">Transmembrane helix</keyword>
<dbReference type="SUPFAM" id="SSF161111">
    <property type="entry name" value="Cation efflux protein transmembrane domain-like"/>
    <property type="match status" value="1"/>
</dbReference>
<dbReference type="GO" id="GO:0005886">
    <property type="term" value="C:plasma membrane"/>
    <property type="evidence" value="ECO:0007669"/>
    <property type="project" value="TreeGrafter"/>
</dbReference>
<dbReference type="InterPro" id="IPR027469">
    <property type="entry name" value="Cation_efflux_TMD_sf"/>
</dbReference>
<feature type="domain" description="Cation efflux protein cytoplasmic" evidence="12">
    <location>
        <begin position="233"/>
        <end position="300"/>
    </location>
</feature>
<feature type="region of interest" description="Disordered" evidence="9">
    <location>
        <begin position="106"/>
        <end position="129"/>
    </location>
</feature>
<feature type="transmembrane region" description="Helical" evidence="10">
    <location>
        <begin position="34"/>
        <end position="53"/>
    </location>
</feature>
<evidence type="ECO:0000256" key="7">
    <source>
        <dbReference type="ARBA" id="ARBA00023065"/>
    </source>
</evidence>
<evidence type="ECO:0000256" key="10">
    <source>
        <dbReference type="SAM" id="Phobius"/>
    </source>
</evidence>
<keyword evidence="5" id="KW-0862">Zinc</keyword>
<dbReference type="Pfam" id="PF01545">
    <property type="entry name" value="Cation_efflux"/>
    <property type="match status" value="1"/>
</dbReference>
<organism evidence="13 14">
    <name type="scientific">Triparma retinervis</name>
    <dbReference type="NCBI Taxonomy" id="2557542"/>
    <lineage>
        <taxon>Eukaryota</taxon>
        <taxon>Sar</taxon>
        <taxon>Stramenopiles</taxon>
        <taxon>Ochrophyta</taxon>
        <taxon>Bolidophyceae</taxon>
        <taxon>Parmales</taxon>
        <taxon>Triparmaceae</taxon>
        <taxon>Triparma</taxon>
    </lineage>
</organism>
<keyword evidence="3" id="KW-0813">Transport</keyword>
<dbReference type="InterPro" id="IPR027470">
    <property type="entry name" value="Cation_efflux_CTD"/>
</dbReference>
<evidence type="ECO:0000313" key="14">
    <source>
        <dbReference type="Proteomes" id="UP001165082"/>
    </source>
</evidence>
<dbReference type="Pfam" id="PF16916">
    <property type="entry name" value="ZT_dimer"/>
    <property type="match status" value="1"/>
</dbReference>
<sequence length="322" mass="35368">MTDLSSFMIAIMAANISMKPATPKYTYGMIRAEVLSALCSISVLIVLTIYFVGEASVRIYKFTQGTMEPVDGKLMTIVAAIGIAVNIALAMVLGVENHVHMEEGMVTLNSKSKKKHRSKKSHKKKKSHSEELNVPLMAYGATDHDHDDHHDHDDDHHDHHKEKNVNLSAAYLHVLGDLIQSVAVFLAGLLIMWKPHWQVADPICTIIFSIIVFKTTSGILKSTTNVLLEGVPKGVNWEKVNRDIREVPGIHNVHDLHIWSISVGKPALTVHCSADDPRSAILAVTKICKKHGIAHSTVQIQDAQDADCLVCGDSQHDHGGSI</sequence>
<proteinExistence type="inferred from homology"/>
<protein>
    <submittedName>
        <fullName evidence="13">Uncharacterized protein</fullName>
    </submittedName>
</protein>
<comment type="caution">
    <text evidence="13">The sequence shown here is derived from an EMBL/GenBank/DDBJ whole genome shotgun (WGS) entry which is preliminary data.</text>
</comment>
<evidence type="ECO:0000313" key="13">
    <source>
        <dbReference type="EMBL" id="GMI10215.1"/>
    </source>
</evidence>
<evidence type="ECO:0000259" key="12">
    <source>
        <dbReference type="Pfam" id="PF16916"/>
    </source>
</evidence>
<feature type="transmembrane region" description="Helical" evidence="10">
    <location>
        <begin position="170"/>
        <end position="193"/>
    </location>
</feature>